<dbReference type="InterPro" id="IPR010817">
    <property type="entry name" value="HemY_N"/>
</dbReference>
<dbReference type="EMBL" id="LNKA01000001">
    <property type="protein sequence ID" value="KTC66491.1"/>
    <property type="molecule type" value="Genomic_DNA"/>
</dbReference>
<keyword evidence="6 10" id="KW-0812">Transmembrane</keyword>
<comment type="subcellular location">
    <subcellularLocation>
        <location evidence="2">Cell inner membrane</location>
        <topology evidence="2">Multi-pass membrane protein</topology>
    </subcellularLocation>
</comment>
<feature type="domain" description="HemY N-terminal" evidence="11">
    <location>
        <begin position="26"/>
        <end position="132"/>
    </location>
</feature>
<evidence type="ECO:0000256" key="1">
    <source>
        <dbReference type="ARBA" id="ARBA00002962"/>
    </source>
</evidence>
<evidence type="ECO:0000259" key="11">
    <source>
        <dbReference type="Pfam" id="PF07219"/>
    </source>
</evidence>
<keyword evidence="9" id="KW-0627">Porphyrin biosynthesis</keyword>
<dbReference type="GO" id="GO:0006779">
    <property type="term" value="P:porphyrin-containing compound biosynthetic process"/>
    <property type="evidence" value="ECO:0007669"/>
    <property type="project" value="UniProtKB-KW"/>
</dbReference>
<organism evidence="12 13">
    <name type="scientific">Legionella adelaidensis</name>
    <dbReference type="NCBI Taxonomy" id="45056"/>
    <lineage>
        <taxon>Bacteria</taxon>
        <taxon>Pseudomonadati</taxon>
        <taxon>Pseudomonadota</taxon>
        <taxon>Gammaproteobacteria</taxon>
        <taxon>Legionellales</taxon>
        <taxon>Legionellaceae</taxon>
        <taxon>Legionella</taxon>
    </lineage>
</organism>
<dbReference type="InterPro" id="IPR005254">
    <property type="entry name" value="Heme_biosyn_assoc_TPR_pro"/>
</dbReference>
<reference evidence="12 13" key="1">
    <citation type="submission" date="2015-11" db="EMBL/GenBank/DDBJ databases">
        <title>Identification of large and diverse effector repertoires of 38 Legionella species.</title>
        <authorList>
            <person name="Burstein D."/>
            <person name="Amaro F."/>
            <person name="Zusman T."/>
            <person name="Lifshitz Z."/>
            <person name="Cohen O."/>
            <person name="Gilbert J.A."/>
            <person name="Pupko T."/>
            <person name="Shuman H.A."/>
            <person name="Segal G."/>
        </authorList>
    </citation>
    <scope>NUCLEOTIDE SEQUENCE [LARGE SCALE GENOMIC DNA]</scope>
    <source>
        <strain evidence="12 13">1762-AUS-E</strain>
    </source>
</reference>
<dbReference type="PATRIC" id="fig|45056.6.peg.1188"/>
<dbReference type="NCBIfam" id="TIGR00540">
    <property type="entry name" value="TPR_hemY_coli"/>
    <property type="match status" value="1"/>
</dbReference>
<gene>
    <name evidence="12" type="primary">hemY</name>
    <name evidence="12" type="ORF">Lade_1149</name>
</gene>
<evidence type="ECO:0000256" key="6">
    <source>
        <dbReference type="ARBA" id="ARBA00022692"/>
    </source>
</evidence>
<dbReference type="RefSeq" id="WP_058462160.1">
    <property type="nucleotide sequence ID" value="NZ_CAAAHS010000002.1"/>
</dbReference>
<keyword evidence="4" id="KW-1003">Cell membrane</keyword>
<keyword evidence="13" id="KW-1185">Reference proteome</keyword>
<sequence>MIRLLVIFLILLGSVWLGIQLYQDPGYLLIAVNNWTLETSLWVAVIGLILVFFLFHFLFLIFNALLNSPKSWRNWLSKRRAQKAQVKTRKGLIEFSEGYWAQAKNHLIKALPDTDTPLLNYLTAARAAQEMGDNNLRDEYLRQAQHTMPEAKIAVELTQAQLQLANHQWEQALATLRHLQVLAPQHPYVLKLLIHLYQELRDWDSLLKLLPELKIHQIITDKEIKELEKSAYLQGLTEMVKHHHGEFLNELVDTLPKSLRYDPDLMAVFGEYLISINEQERAEYILRKSLRREFNEKTIALYGMLTLKEKPLEFATSFLKHHPNSNALYLTLARLSQNENLWGKARAYYEESIQLKPTPIAYAELGLLLEKINDPTAACNAFKKGLLLNATSTDIIG</sequence>
<evidence type="ECO:0000256" key="2">
    <source>
        <dbReference type="ARBA" id="ARBA00004429"/>
    </source>
</evidence>
<keyword evidence="5" id="KW-0997">Cell inner membrane</keyword>
<comment type="pathway">
    <text evidence="3">Porphyrin-containing compound metabolism; protoheme biosynthesis.</text>
</comment>
<dbReference type="AlphaFoldDB" id="A0A0W0R637"/>
<dbReference type="GO" id="GO:0042168">
    <property type="term" value="P:heme metabolic process"/>
    <property type="evidence" value="ECO:0007669"/>
    <property type="project" value="InterPro"/>
</dbReference>
<dbReference type="InterPro" id="IPR011990">
    <property type="entry name" value="TPR-like_helical_dom_sf"/>
</dbReference>
<name>A0A0W0R637_9GAMM</name>
<evidence type="ECO:0000313" key="12">
    <source>
        <dbReference type="EMBL" id="KTC66491.1"/>
    </source>
</evidence>
<keyword evidence="7 10" id="KW-1133">Transmembrane helix</keyword>
<evidence type="ECO:0000256" key="10">
    <source>
        <dbReference type="SAM" id="Phobius"/>
    </source>
</evidence>
<keyword evidence="8 10" id="KW-0472">Membrane</keyword>
<dbReference type="UniPathway" id="UPA00252"/>
<proteinExistence type="predicted"/>
<accession>A0A0W0R637</accession>
<evidence type="ECO:0000256" key="5">
    <source>
        <dbReference type="ARBA" id="ARBA00022519"/>
    </source>
</evidence>
<dbReference type="OrthoDB" id="7053339at2"/>
<dbReference type="STRING" id="45056.Lade_1149"/>
<dbReference type="SUPFAM" id="SSF48452">
    <property type="entry name" value="TPR-like"/>
    <property type="match status" value="1"/>
</dbReference>
<evidence type="ECO:0000313" key="13">
    <source>
        <dbReference type="Proteomes" id="UP000054859"/>
    </source>
</evidence>
<comment type="function">
    <text evidence="1">Involved in a late step of protoheme IX synthesis.</text>
</comment>
<evidence type="ECO:0000256" key="9">
    <source>
        <dbReference type="ARBA" id="ARBA00023244"/>
    </source>
</evidence>
<comment type="caution">
    <text evidence="12">The sequence shown here is derived from an EMBL/GenBank/DDBJ whole genome shotgun (WGS) entry which is preliminary data.</text>
</comment>
<feature type="transmembrane region" description="Helical" evidence="10">
    <location>
        <begin position="41"/>
        <end position="66"/>
    </location>
</feature>
<evidence type="ECO:0000256" key="7">
    <source>
        <dbReference type="ARBA" id="ARBA00022989"/>
    </source>
</evidence>
<evidence type="ECO:0000256" key="3">
    <source>
        <dbReference type="ARBA" id="ARBA00004744"/>
    </source>
</evidence>
<dbReference type="GO" id="GO:0005886">
    <property type="term" value="C:plasma membrane"/>
    <property type="evidence" value="ECO:0007669"/>
    <property type="project" value="UniProtKB-SubCell"/>
</dbReference>
<evidence type="ECO:0000256" key="4">
    <source>
        <dbReference type="ARBA" id="ARBA00022475"/>
    </source>
</evidence>
<dbReference type="Proteomes" id="UP000054859">
    <property type="component" value="Unassembled WGS sequence"/>
</dbReference>
<dbReference type="Gene3D" id="1.25.40.10">
    <property type="entry name" value="Tetratricopeptide repeat domain"/>
    <property type="match status" value="2"/>
</dbReference>
<evidence type="ECO:0000256" key="8">
    <source>
        <dbReference type="ARBA" id="ARBA00023136"/>
    </source>
</evidence>
<protein>
    <submittedName>
        <fullName evidence="12">Protoporphyrinogen oxidase</fullName>
    </submittedName>
</protein>
<dbReference type="Pfam" id="PF07219">
    <property type="entry name" value="HemY_N"/>
    <property type="match status" value="1"/>
</dbReference>